<evidence type="ECO:0000256" key="4">
    <source>
        <dbReference type="SAM" id="MobiDB-lite"/>
    </source>
</evidence>
<dbReference type="GO" id="GO:0043565">
    <property type="term" value="F:sequence-specific DNA binding"/>
    <property type="evidence" value="ECO:0007669"/>
    <property type="project" value="InterPro"/>
</dbReference>
<feature type="domain" description="HTH araC/xylS-type" evidence="5">
    <location>
        <begin position="183"/>
        <end position="282"/>
    </location>
</feature>
<keyword evidence="1" id="KW-0805">Transcription regulation</keyword>
<evidence type="ECO:0000256" key="3">
    <source>
        <dbReference type="ARBA" id="ARBA00023163"/>
    </source>
</evidence>
<dbReference type="Pfam" id="PF12833">
    <property type="entry name" value="HTH_18"/>
    <property type="match status" value="1"/>
</dbReference>
<dbReference type="GO" id="GO:0003700">
    <property type="term" value="F:DNA-binding transcription factor activity"/>
    <property type="evidence" value="ECO:0007669"/>
    <property type="project" value="InterPro"/>
</dbReference>
<dbReference type="Gene3D" id="1.10.10.60">
    <property type="entry name" value="Homeodomain-like"/>
    <property type="match status" value="1"/>
</dbReference>
<feature type="region of interest" description="Disordered" evidence="4">
    <location>
        <begin position="1"/>
        <end position="30"/>
    </location>
</feature>
<sequence length="314" mass="35068">MQRKTRPALDPTIEPQQGMTRDGQPLSYNRAPSPDLAPWLGRLYVTKVDLPEDYTLSCGLFTDTSTVRIQLAGNWVAQTVDGQITTRRGAFYFGPHSRRMPISVTGSFISVGFAIRPGTGTSLNLPHVGKFVDRIVSTDALSGPEEDFMAALKPEASPEEWLQAIEDVVRGQIKELGGALPNPLAARFEEISLRNPAISVSDAAEECGVDRRKLERVVSRDFGMPPKQVLRRARALDMASHLRGVADSREGDEIALRYYDESHLIHEFTELFGMSPRRFVTRPQPILTLALESRQARRLEALHRLEPGQARPWE</sequence>
<organism evidence="6 7">
    <name type="scientific">Novosphingobium guangzhouense</name>
    <dbReference type="NCBI Taxonomy" id="1850347"/>
    <lineage>
        <taxon>Bacteria</taxon>
        <taxon>Pseudomonadati</taxon>
        <taxon>Pseudomonadota</taxon>
        <taxon>Alphaproteobacteria</taxon>
        <taxon>Sphingomonadales</taxon>
        <taxon>Sphingomonadaceae</taxon>
        <taxon>Novosphingobium</taxon>
    </lineage>
</organism>
<evidence type="ECO:0000259" key="5">
    <source>
        <dbReference type="PROSITE" id="PS01124"/>
    </source>
</evidence>
<evidence type="ECO:0000256" key="1">
    <source>
        <dbReference type="ARBA" id="ARBA00023015"/>
    </source>
</evidence>
<protein>
    <submittedName>
        <fullName evidence="6">AraC family transcriptional regulator</fullName>
    </submittedName>
</protein>
<dbReference type="PROSITE" id="PS01124">
    <property type="entry name" value="HTH_ARAC_FAMILY_2"/>
    <property type="match status" value="1"/>
</dbReference>
<name>A0A2K2FY63_9SPHN</name>
<keyword evidence="3" id="KW-0804">Transcription</keyword>
<keyword evidence="7" id="KW-1185">Reference proteome</keyword>
<dbReference type="OrthoDB" id="2559672at2"/>
<dbReference type="PANTHER" id="PTHR46796">
    <property type="entry name" value="HTH-TYPE TRANSCRIPTIONAL ACTIVATOR RHAS-RELATED"/>
    <property type="match status" value="1"/>
</dbReference>
<gene>
    <name evidence="6" type="ORF">A8V01_22785</name>
</gene>
<dbReference type="AlphaFoldDB" id="A0A2K2FY63"/>
<comment type="caution">
    <text evidence="6">The sequence shown here is derived from an EMBL/GenBank/DDBJ whole genome shotgun (WGS) entry which is preliminary data.</text>
</comment>
<evidence type="ECO:0000256" key="2">
    <source>
        <dbReference type="ARBA" id="ARBA00023125"/>
    </source>
</evidence>
<evidence type="ECO:0000313" key="7">
    <source>
        <dbReference type="Proteomes" id="UP000236327"/>
    </source>
</evidence>
<dbReference type="Proteomes" id="UP000236327">
    <property type="component" value="Unassembled WGS sequence"/>
</dbReference>
<dbReference type="EMBL" id="LYMM01000045">
    <property type="protein sequence ID" value="PNU03698.1"/>
    <property type="molecule type" value="Genomic_DNA"/>
</dbReference>
<evidence type="ECO:0000313" key="6">
    <source>
        <dbReference type="EMBL" id="PNU03698.1"/>
    </source>
</evidence>
<reference evidence="6 7" key="1">
    <citation type="submission" date="2016-05" db="EMBL/GenBank/DDBJ databases">
        <title>Complete genome sequence of Novosphingobium guangzhouense SA925(T).</title>
        <authorList>
            <person name="Sha S."/>
        </authorList>
    </citation>
    <scope>NUCLEOTIDE SEQUENCE [LARGE SCALE GENOMIC DNA]</scope>
    <source>
        <strain evidence="6 7">SA925</strain>
    </source>
</reference>
<dbReference type="InterPro" id="IPR018060">
    <property type="entry name" value="HTH_AraC"/>
</dbReference>
<proteinExistence type="predicted"/>
<accession>A0A2K2FY63</accession>
<keyword evidence="2" id="KW-0238">DNA-binding</keyword>
<dbReference type="RefSeq" id="WP_103097140.1">
    <property type="nucleotide sequence ID" value="NZ_LYMM01000045.1"/>
</dbReference>
<dbReference type="SMART" id="SM00342">
    <property type="entry name" value="HTH_ARAC"/>
    <property type="match status" value="1"/>
</dbReference>
<dbReference type="InterPro" id="IPR050204">
    <property type="entry name" value="AraC_XylS_family_regulators"/>
</dbReference>